<evidence type="ECO:0000259" key="1">
    <source>
        <dbReference type="Pfam" id="PF01636"/>
    </source>
</evidence>
<reference evidence="2 3" key="1">
    <citation type="journal article" date="2014" name="Curr. Microbiol.">
        <title>Spirosoma radiotolerans sp. nov., a gamma-radiation-resistant bacterium isolated from gamma ray-irradiated soil.</title>
        <authorList>
            <person name="Lee J.J."/>
            <person name="Srinivasan S."/>
            <person name="Lim S."/>
            <person name="Joe M."/>
            <person name="Im S."/>
            <person name="Bae S.I."/>
            <person name="Park K.R."/>
            <person name="Han J.H."/>
            <person name="Park S.H."/>
            <person name="Joo B.M."/>
            <person name="Park S.J."/>
            <person name="Kim M.K."/>
        </authorList>
    </citation>
    <scope>NUCLEOTIDE SEQUENCE [LARGE SCALE GENOMIC DNA]</scope>
    <source>
        <strain evidence="2 3">DG5A</strain>
    </source>
</reference>
<dbReference type="KEGG" id="srd:SD10_18700"/>
<dbReference type="SUPFAM" id="SSF56112">
    <property type="entry name" value="Protein kinase-like (PK-like)"/>
    <property type="match status" value="1"/>
</dbReference>
<dbReference type="Gene3D" id="3.90.1200.10">
    <property type="match status" value="1"/>
</dbReference>
<evidence type="ECO:0000313" key="3">
    <source>
        <dbReference type="Proteomes" id="UP000033054"/>
    </source>
</evidence>
<dbReference type="PANTHER" id="PTHR21310">
    <property type="entry name" value="AMINOGLYCOSIDE PHOSPHOTRANSFERASE-RELATED-RELATED"/>
    <property type="match status" value="1"/>
</dbReference>
<dbReference type="InterPro" id="IPR011009">
    <property type="entry name" value="Kinase-like_dom_sf"/>
</dbReference>
<protein>
    <submittedName>
        <fullName evidence="2">Aminoglycoside resistance protein</fullName>
    </submittedName>
</protein>
<accession>A0A0E3ZY56</accession>
<dbReference type="PATRIC" id="fig|1379870.5.peg.4042"/>
<dbReference type="Proteomes" id="UP000033054">
    <property type="component" value="Chromosome"/>
</dbReference>
<proteinExistence type="predicted"/>
<gene>
    <name evidence="2" type="ORF">SD10_18700</name>
</gene>
<dbReference type="EMBL" id="CP010429">
    <property type="protein sequence ID" value="AKD56624.1"/>
    <property type="molecule type" value="Genomic_DNA"/>
</dbReference>
<dbReference type="InterPro" id="IPR002575">
    <property type="entry name" value="Aminoglycoside_PTrfase"/>
</dbReference>
<dbReference type="InterPro" id="IPR051678">
    <property type="entry name" value="AGP_Transferase"/>
</dbReference>
<dbReference type="STRING" id="1379870.SD10_18700"/>
<dbReference type="OrthoDB" id="1550312at2"/>
<dbReference type="HOGENOM" id="CLU_949541_0_0_10"/>
<dbReference type="AlphaFoldDB" id="A0A0E3ZY56"/>
<dbReference type="PANTHER" id="PTHR21310:SF15">
    <property type="entry name" value="AMINOGLYCOSIDE PHOSPHOTRANSFERASE DOMAIN-CONTAINING PROTEIN"/>
    <property type="match status" value="1"/>
</dbReference>
<keyword evidence="3" id="KW-1185">Reference proteome</keyword>
<organism evidence="2 3">
    <name type="scientific">Spirosoma radiotolerans</name>
    <dbReference type="NCBI Taxonomy" id="1379870"/>
    <lineage>
        <taxon>Bacteria</taxon>
        <taxon>Pseudomonadati</taxon>
        <taxon>Bacteroidota</taxon>
        <taxon>Cytophagia</taxon>
        <taxon>Cytophagales</taxon>
        <taxon>Cytophagaceae</taxon>
        <taxon>Spirosoma</taxon>
    </lineage>
</organism>
<dbReference type="Gene3D" id="3.30.200.20">
    <property type="entry name" value="Phosphorylase Kinase, domain 1"/>
    <property type="match status" value="1"/>
</dbReference>
<feature type="domain" description="Aminoglycoside phosphotransferase" evidence="1">
    <location>
        <begin position="22"/>
        <end position="246"/>
    </location>
</feature>
<name>A0A0E3ZY56_9BACT</name>
<evidence type="ECO:0000313" key="2">
    <source>
        <dbReference type="EMBL" id="AKD56624.1"/>
    </source>
</evidence>
<sequence>MLEQLKAVIVSSFPQLGEASFTLLTQGWDSIAVDVDDRLIFKFPRDQESVDALRREATMLAVVHQQLTLPVPDLVFFDTAQPFSKHTKLKGDHLVTAQYELLGNQAKQRLAKELARFYGELHAIQPSLLQAAGALPLDPWPTPEVILAGIQPHLSNTLLIKAKKILDQWAHLPDDPYGIIYGFFDGHGWNMAFHHDRQQLVGLYDFGDAGFGELHQEFIYTNFISPDLTGRVMTEYEQLTGRQLDRERVSILTSVLLLVELADMGTDSDHATLVLDNAMSWLAEH</sequence>
<dbReference type="Pfam" id="PF01636">
    <property type="entry name" value="APH"/>
    <property type="match status" value="1"/>
</dbReference>
<dbReference type="RefSeq" id="WP_046575813.1">
    <property type="nucleotide sequence ID" value="NZ_CP010429.1"/>
</dbReference>